<accession>A0AA38X0Z9</accession>
<protein>
    <submittedName>
        <fullName evidence="2">Uncharacterized protein</fullName>
    </submittedName>
</protein>
<dbReference type="AlphaFoldDB" id="A0AA38X0Z9"/>
<feature type="region of interest" description="Disordered" evidence="1">
    <location>
        <begin position="19"/>
        <end position="76"/>
    </location>
</feature>
<dbReference type="Proteomes" id="UP001172673">
    <property type="component" value="Unassembled WGS sequence"/>
</dbReference>
<evidence type="ECO:0000313" key="2">
    <source>
        <dbReference type="EMBL" id="KAJ9604712.1"/>
    </source>
</evidence>
<name>A0AA38X0Z9_9EURO</name>
<evidence type="ECO:0000313" key="3">
    <source>
        <dbReference type="Proteomes" id="UP001172673"/>
    </source>
</evidence>
<feature type="compositionally biased region" description="Basic and acidic residues" evidence="1">
    <location>
        <begin position="55"/>
        <end position="74"/>
    </location>
</feature>
<reference evidence="2" key="1">
    <citation type="submission" date="2022-10" db="EMBL/GenBank/DDBJ databases">
        <title>Culturing micro-colonial fungi from biological soil crusts in the Mojave desert and describing Neophaeococcomyces mojavensis, and introducing the new genera and species Taxawa tesnikishii.</title>
        <authorList>
            <person name="Kurbessoian T."/>
            <person name="Stajich J.E."/>
        </authorList>
    </citation>
    <scope>NUCLEOTIDE SEQUENCE</scope>
    <source>
        <strain evidence="2">TK_41</strain>
    </source>
</reference>
<evidence type="ECO:0000256" key="1">
    <source>
        <dbReference type="SAM" id="MobiDB-lite"/>
    </source>
</evidence>
<sequence length="124" mass="13735">MSVTTTANPVTATVLQALTDYDIHHSGNPENPRTPEAPNPHSDLSATVENPPNWDTEHRRVPPHRPIQDLRGPERPNGVNPIEVAFIANMFLGVRLMAGIDSVWRATGGRLNSKYFVYKVGGEW</sequence>
<proteinExistence type="predicted"/>
<gene>
    <name evidence="2" type="ORF">H2200_010826</name>
</gene>
<keyword evidence="3" id="KW-1185">Reference proteome</keyword>
<dbReference type="EMBL" id="JAPDRK010000018">
    <property type="protein sequence ID" value="KAJ9604712.1"/>
    <property type="molecule type" value="Genomic_DNA"/>
</dbReference>
<comment type="caution">
    <text evidence="2">The sequence shown here is derived from an EMBL/GenBank/DDBJ whole genome shotgun (WGS) entry which is preliminary data.</text>
</comment>
<organism evidence="2 3">
    <name type="scientific">Cladophialophora chaetospira</name>
    <dbReference type="NCBI Taxonomy" id="386627"/>
    <lineage>
        <taxon>Eukaryota</taxon>
        <taxon>Fungi</taxon>
        <taxon>Dikarya</taxon>
        <taxon>Ascomycota</taxon>
        <taxon>Pezizomycotina</taxon>
        <taxon>Eurotiomycetes</taxon>
        <taxon>Chaetothyriomycetidae</taxon>
        <taxon>Chaetothyriales</taxon>
        <taxon>Herpotrichiellaceae</taxon>
        <taxon>Cladophialophora</taxon>
    </lineage>
</organism>